<proteinExistence type="predicted"/>
<evidence type="ECO:0008006" key="5">
    <source>
        <dbReference type="Google" id="ProtNLM"/>
    </source>
</evidence>
<sequence>MTDLQPLTQYVIDSAHQEVADKARKSVPALRMGAVAGTLGVLAAAASYRLSVLLLEKVMPSEAAALTATVAYGGGAGCAAMITLRRLRETPAPLPVETARRFADAIADRQSPEVEQ</sequence>
<keyword evidence="1" id="KW-0472">Membrane</keyword>
<dbReference type="Proteomes" id="UP001165074">
    <property type="component" value="Unassembled WGS sequence"/>
</dbReference>
<keyword evidence="4" id="KW-1185">Reference proteome</keyword>
<protein>
    <recommendedName>
        <fullName evidence="5">Holin-X, holin superfamily III</fullName>
    </recommendedName>
</protein>
<dbReference type="EMBL" id="BSTJ01000002">
    <property type="protein sequence ID" value="GLY74007.1"/>
    <property type="molecule type" value="Genomic_DNA"/>
</dbReference>
<name>A0A9W6RV21_9ACTN</name>
<keyword evidence="1" id="KW-1133">Transmembrane helix</keyword>
<evidence type="ECO:0000256" key="1">
    <source>
        <dbReference type="SAM" id="Phobius"/>
    </source>
</evidence>
<evidence type="ECO:0000313" key="2">
    <source>
        <dbReference type="EMBL" id="GLY74007.1"/>
    </source>
</evidence>
<dbReference type="AlphaFoldDB" id="A0A9W6RV21"/>
<keyword evidence="1" id="KW-0812">Transmembrane</keyword>
<reference evidence="3" key="2">
    <citation type="submission" date="2023-03" db="EMBL/GenBank/DDBJ databases">
        <title>Actinoallomurus iriomotensis NBRC 103684.</title>
        <authorList>
            <person name="Ichikawa N."/>
            <person name="Sato H."/>
            <person name="Tonouchi N."/>
        </authorList>
    </citation>
    <scope>NUCLEOTIDE SEQUENCE</scope>
    <source>
        <strain evidence="3">NBRC 103684</strain>
    </source>
</reference>
<feature type="transmembrane region" description="Helical" evidence="1">
    <location>
        <begin position="32"/>
        <end position="51"/>
    </location>
</feature>
<dbReference type="InterPro" id="IPR009937">
    <property type="entry name" value="Phage_holin_3_6"/>
</dbReference>
<gene>
    <name evidence="2" type="ORF">Airi01_022740</name>
    <name evidence="3" type="ORF">Airi02_001300</name>
</gene>
<organism evidence="3 4">
    <name type="scientific">Actinoallomurus iriomotensis</name>
    <dbReference type="NCBI Taxonomy" id="478107"/>
    <lineage>
        <taxon>Bacteria</taxon>
        <taxon>Bacillati</taxon>
        <taxon>Actinomycetota</taxon>
        <taxon>Actinomycetes</taxon>
        <taxon>Streptosporangiales</taxon>
        <taxon>Thermomonosporaceae</taxon>
        <taxon>Actinoallomurus</taxon>
    </lineage>
</organism>
<accession>A0A9W6RV21</accession>
<dbReference type="EMBL" id="BSTK01000001">
    <property type="protein sequence ID" value="GLY82198.1"/>
    <property type="molecule type" value="Genomic_DNA"/>
</dbReference>
<dbReference type="Proteomes" id="UP001165135">
    <property type="component" value="Unassembled WGS sequence"/>
</dbReference>
<evidence type="ECO:0000313" key="4">
    <source>
        <dbReference type="Proteomes" id="UP001165074"/>
    </source>
</evidence>
<evidence type="ECO:0000313" key="3">
    <source>
        <dbReference type="EMBL" id="GLY82198.1"/>
    </source>
</evidence>
<comment type="caution">
    <text evidence="3">The sequence shown here is derived from an EMBL/GenBank/DDBJ whole genome shotgun (WGS) entry which is preliminary data.</text>
</comment>
<feature type="transmembrane region" description="Helical" evidence="1">
    <location>
        <begin position="63"/>
        <end position="84"/>
    </location>
</feature>
<reference evidence="2" key="1">
    <citation type="submission" date="2023-03" db="EMBL/GenBank/DDBJ databases">
        <title>Actinoallomurus iriomotensis NBRC 103681.</title>
        <authorList>
            <person name="Ichikawa N."/>
            <person name="Sato H."/>
            <person name="Tonouchi N."/>
        </authorList>
    </citation>
    <scope>NUCLEOTIDE SEQUENCE</scope>
    <source>
        <strain evidence="2">NBRC 103681</strain>
    </source>
</reference>
<dbReference type="Pfam" id="PF07332">
    <property type="entry name" value="Phage_holin_3_6"/>
    <property type="match status" value="1"/>
</dbReference>
<dbReference type="RefSeq" id="WP_285565793.1">
    <property type="nucleotide sequence ID" value="NZ_BSTJ01000002.1"/>
</dbReference>